<sequence length="225" mass="24340">MRPGLLALSILLTCSGAFAKEYGNYDPKRMLVTAETSAGKRHSLDAVYLDQMLNDLASHAKNYPARFDTPQDRQRAVQDVKVLSGMLDILINGPNPNPELLLRAGFLNSMGHNLDIAGSADKANAIFQRLLTAKPSHPRGNYMYGTFLAGTGKPKEALPYLDKALKAGVAEAAYASGMSYLALGDKAKALDSLADYKRHNPSDGNVDKLMDAIRSGKLELKQSSN</sequence>
<accession>S9QF74</accession>
<keyword evidence="3" id="KW-1185">Reference proteome</keyword>
<dbReference type="Proteomes" id="UP000011682">
    <property type="component" value="Unassembled WGS sequence"/>
</dbReference>
<evidence type="ECO:0000313" key="2">
    <source>
        <dbReference type="EMBL" id="EPX55003.1"/>
    </source>
</evidence>
<dbReference type="Pfam" id="PF13432">
    <property type="entry name" value="TPR_16"/>
    <property type="match status" value="1"/>
</dbReference>
<keyword evidence="1" id="KW-0732">Signal</keyword>
<comment type="caution">
    <text evidence="2">The sequence shown here is derived from an EMBL/GenBank/DDBJ whole genome shotgun (WGS) entry which is preliminary data.</text>
</comment>
<organism evidence="2 3">
    <name type="scientific">Cystobacter fuscus (strain ATCC 25194 / DSM 2262 / NBRC 100088 / M29)</name>
    <dbReference type="NCBI Taxonomy" id="1242864"/>
    <lineage>
        <taxon>Bacteria</taxon>
        <taxon>Pseudomonadati</taxon>
        <taxon>Myxococcota</taxon>
        <taxon>Myxococcia</taxon>
        <taxon>Myxococcales</taxon>
        <taxon>Cystobacterineae</taxon>
        <taxon>Archangiaceae</taxon>
        <taxon>Cystobacter</taxon>
    </lineage>
</organism>
<proteinExistence type="predicted"/>
<evidence type="ECO:0000313" key="3">
    <source>
        <dbReference type="Proteomes" id="UP000011682"/>
    </source>
</evidence>
<protein>
    <recommendedName>
        <fullName evidence="4">Tetratricopeptide repeat protein</fullName>
    </recommendedName>
</protein>
<evidence type="ECO:0008006" key="4">
    <source>
        <dbReference type="Google" id="ProtNLM"/>
    </source>
</evidence>
<dbReference type="eggNOG" id="COG0457">
    <property type="taxonomic scope" value="Bacteria"/>
</dbReference>
<dbReference type="AlphaFoldDB" id="S9QF74"/>
<dbReference type="SUPFAM" id="SSF48452">
    <property type="entry name" value="TPR-like"/>
    <property type="match status" value="1"/>
</dbReference>
<reference evidence="2" key="1">
    <citation type="submission" date="2013-05" db="EMBL/GenBank/DDBJ databases">
        <title>Genome assembly of Cystobacter fuscus DSM 2262.</title>
        <authorList>
            <person name="Sharma G."/>
            <person name="Khatri I."/>
            <person name="Kaur C."/>
            <person name="Mayilraj S."/>
            <person name="Subramanian S."/>
        </authorList>
    </citation>
    <scope>NUCLEOTIDE SEQUENCE [LARGE SCALE GENOMIC DNA]</scope>
    <source>
        <strain evidence="2">DSM 2262</strain>
    </source>
</reference>
<dbReference type="Gene3D" id="1.25.40.10">
    <property type="entry name" value="Tetratricopeptide repeat domain"/>
    <property type="match status" value="1"/>
</dbReference>
<dbReference type="EMBL" id="ANAH02000075">
    <property type="protein sequence ID" value="EPX55003.1"/>
    <property type="molecule type" value="Genomic_DNA"/>
</dbReference>
<dbReference type="InterPro" id="IPR011990">
    <property type="entry name" value="TPR-like_helical_dom_sf"/>
</dbReference>
<feature type="signal peptide" evidence="1">
    <location>
        <begin position="1"/>
        <end position="19"/>
    </location>
</feature>
<name>S9QF74_CYSF2</name>
<dbReference type="OrthoDB" id="9812424at2"/>
<dbReference type="RefSeq" id="WP_002632039.1">
    <property type="nucleotide sequence ID" value="NZ_ANAH02000075.1"/>
</dbReference>
<gene>
    <name evidence="2" type="ORF">D187_009742</name>
</gene>
<evidence type="ECO:0000256" key="1">
    <source>
        <dbReference type="SAM" id="SignalP"/>
    </source>
</evidence>
<feature type="chain" id="PRO_5004567917" description="Tetratricopeptide repeat protein" evidence="1">
    <location>
        <begin position="20"/>
        <end position="225"/>
    </location>
</feature>